<evidence type="ECO:0000313" key="4">
    <source>
        <dbReference type="EMBL" id="KYG70450.1"/>
    </source>
</evidence>
<reference evidence="4 5" key="1">
    <citation type="submission" date="2016-03" db="EMBL/GenBank/DDBJ databases">
        <authorList>
            <person name="Ploux O."/>
        </authorList>
    </citation>
    <scope>NUCLEOTIDE SEQUENCE [LARGE SCALE GENOMIC DNA]</scope>
    <source>
        <strain evidence="4 5">BER2</strain>
    </source>
</reference>
<evidence type="ECO:0000256" key="1">
    <source>
        <dbReference type="SAM" id="SignalP"/>
    </source>
</evidence>
<dbReference type="RefSeq" id="WP_063242234.1">
    <property type="nucleotide sequence ID" value="NZ_LUKF01000001.1"/>
</dbReference>
<feature type="domain" description="DUF1214" evidence="2">
    <location>
        <begin position="311"/>
        <end position="422"/>
    </location>
</feature>
<dbReference type="Gene3D" id="2.60.120.600">
    <property type="entry name" value="Domain of unknown function DUF1214, C-terminal domain"/>
    <property type="match status" value="1"/>
</dbReference>
<dbReference type="Pfam" id="PF06863">
    <property type="entry name" value="DUF1254"/>
    <property type="match status" value="1"/>
</dbReference>
<dbReference type="Gene3D" id="2.60.40.1610">
    <property type="entry name" value="Domain of unknown function DUF1254"/>
    <property type="match status" value="1"/>
</dbReference>
<dbReference type="InterPro" id="IPR037049">
    <property type="entry name" value="DUF1214_C_sf"/>
</dbReference>
<dbReference type="InterPro" id="IPR010679">
    <property type="entry name" value="DUF1254"/>
</dbReference>
<protein>
    <recommendedName>
        <fullName evidence="6">DUF1254 domain-containing protein</fullName>
    </recommendedName>
</protein>
<accession>A0A150WV84</accession>
<dbReference type="PANTHER" id="PTHR36509:SF2">
    <property type="entry name" value="BLL3101 PROTEIN"/>
    <property type="match status" value="1"/>
</dbReference>
<evidence type="ECO:0000259" key="2">
    <source>
        <dbReference type="Pfam" id="PF06742"/>
    </source>
</evidence>
<dbReference type="EMBL" id="LUKF01000001">
    <property type="protein sequence ID" value="KYG70450.1"/>
    <property type="molecule type" value="Genomic_DNA"/>
</dbReference>
<evidence type="ECO:0008006" key="6">
    <source>
        <dbReference type="Google" id="ProtNLM"/>
    </source>
</evidence>
<gene>
    <name evidence="4" type="ORF">AZI85_00420</name>
</gene>
<proteinExistence type="predicted"/>
<evidence type="ECO:0000259" key="3">
    <source>
        <dbReference type="Pfam" id="PF06863"/>
    </source>
</evidence>
<sequence>MKLKKSLAAFCLLLLSPFSSPAQNNQNTISDKDIVDAYHYFLGRLLVLRQEHIDFKDGGFKWNEIYHREPGGVAWANPNLDVVYSEAWLALDPKTCVLVDIPKIEKRYYTFQVLNSWGETLSNINERAFPRHPYGKFAYCQENAAVKIPTGTERINVVGNKFRVLARVEIGKNQKEAVRLQKQIKIRPTATAQVETPVQIPLFSNKELPGATAFEKADAILQSEPDINDSMVPLQEKTLLISRNLGDEAFRARTEEVIRKEAIPSFLRALLTEGTRKNGWGATPPAGKYGSNYLWRSLVNYGGIWANTSDEVVYYRTNTDGTNTPLNGSETYTMTFPADQLPETLAKFFWSVIVVDGEKFMVVPNSLKRYLINNQSKLQKNKDGSLTIVFANKQPKNYPQANWLPTPDKSNYHLTFRFYGPELPVVKGQYFPPPLQKVTTSLSKNEL</sequence>
<feature type="domain" description="DUF1254" evidence="3">
    <location>
        <begin position="63"/>
        <end position="188"/>
    </location>
</feature>
<dbReference type="AlphaFoldDB" id="A0A150WV84"/>
<organism evidence="4 5">
    <name type="scientific">Bdellovibrio bacteriovorus</name>
    <dbReference type="NCBI Taxonomy" id="959"/>
    <lineage>
        <taxon>Bacteria</taxon>
        <taxon>Pseudomonadati</taxon>
        <taxon>Bdellovibrionota</taxon>
        <taxon>Bdellovibrionia</taxon>
        <taxon>Bdellovibrionales</taxon>
        <taxon>Pseudobdellovibrionaceae</taxon>
        <taxon>Bdellovibrio</taxon>
    </lineage>
</organism>
<dbReference type="PANTHER" id="PTHR36509">
    <property type="entry name" value="BLL3101 PROTEIN"/>
    <property type="match status" value="1"/>
</dbReference>
<name>A0A150WV84_BDEBC</name>
<dbReference type="InterPro" id="IPR037050">
    <property type="entry name" value="DUF1254_sf"/>
</dbReference>
<dbReference type="OrthoDB" id="272779at2"/>
<dbReference type="Pfam" id="PF06742">
    <property type="entry name" value="DUF1214"/>
    <property type="match status" value="1"/>
</dbReference>
<dbReference type="SUPFAM" id="SSF160935">
    <property type="entry name" value="VPA0735-like"/>
    <property type="match status" value="1"/>
</dbReference>
<feature type="chain" id="PRO_5007573748" description="DUF1254 domain-containing protein" evidence="1">
    <location>
        <begin position="23"/>
        <end position="447"/>
    </location>
</feature>
<evidence type="ECO:0000313" key="5">
    <source>
        <dbReference type="Proteomes" id="UP000075391"/>
    </source>
</evidence>
<dbReference type="Proteomes" id="UP000075391">
    <property type="component" value="Unassembled WGS sequence"/>
</dbReference>
<comment type="caution">
    <text evidence="4">The sequence shown here is derived from an EMBL/GenBank/DDBJ whole genome shotgun (WGS) entry which is preliminary data.</text>
</comment>
<feature type="signal peptide" evidence="1">
    <location>
        <begin position="1"/>
        <end position="22"/>
    </location>
</feature>
<dbReference type="InterPro" id="IPR010621">
    <property type="entry name" value="DUF1214"/>
</dbReference>
<keyword evidence="1" id="KW-0732">Signal</keyword>